<dbReference type="OrthoDB" id="9801182at2"/>
<dbReference type="KEGG" id="dap:Dacet_0790"/>
<dbReference type="EMBL" id="CP001968">
    <property type="protein sequence ID" value="ADD67570.1"/>
    <property type="molecule type" value="Genomic_DNA"/>
</dbReference>
<dbReference type="RefSeq" id="WP_013010102.1">
    <property type="nucleotide sequence ID" value="NC_013943.1"/>
</dbReference>
<name>D4H5F0_DENA2</name>
<dbReference type="eggNOG" id="COG1729">
    <property type="taxonomic scope" value="Bacteria"/>
</dbReference>
<dbReference type="InParanoid" id="D4H5F0"/>
<dbReference type="AlphaFoldDB" id="D4H5F0"/>
<protein>
    <recommendedName>
        <fullName evidence="4">Tetratricopeptide repeat protein</fullName>
    </recommendedName>
</protein>
<dbReference type="STRING" id="522772.Dacet_0790"/>
<evidence type="ECO:0000313" key="3">
    <source>
        <dbReference type="Proteomes" id="UP000002012"/>
    </source>
</evidence>
<sequence length="290" mass="32496" precursor="true">MRILRGCLLVAGLIAISALGYAEIKPVFDDAVKPAEKSAVLYFDIDGRYDLNIMTEFLKYCTEQTDVTCICAEASGAGVQKIKGAFEGNKNERYIYRSDAREDTPEIVFSRSGEALGVLKKESDFAALIPIYLDYTAGRIDAEDFAETMEAIESAEMYKKIVPRMNFVLLLAKKGERDAALAELDKIETEKLDDKGRLLLGETFLRLKAPKRAHRILKTCGDVQCRFYAGVSEYMAGDPDSALETLENLKGVYPDENRLKHYIKSIYESKGDKERADAIQLPDNYNIDAH</sequence>
<keyword evidence="1" id="KW-0732">Signal</keyword>
<dbReference type="InterPro" id="IPR011990">
    <property type="entry name" value="TPR-like_helical_dom_sf"/>
</dbReference>
<dbReference type="Gene3D" id="1.25.40.10">
    <property type="entry name" value="Tetratricopeptide repeat domain"/>
    <property type="match status" value="1"/>
</dbReference>
<dbReference type="Proteomes" id="UP000002012">
    <property type="component" value="Chromosome"/>
</dbReference>
<proteinExistence type="predicted"/>
<reference evidence="2 3" key="1">
    <citation type="journal article" date="2010" name="Stand. Genomic Sci.">
        <title>Complete genome sequence of Denitrovibrio acetiphilus type strain (N2460).</title>
        <authorList>
            <person name="Kiss H."/>
            <person name="Lang E."/>
            <person name="Lapidus A."/>
            <person name="Copeland A."/>
            <person name="Nolan M."/>
            <person name="Glavina Del Rio T."/>
            <person name="Chen F."/>
            <person name="Lucas S."/>
            <person name="Tice H."/>
            <person name="Cheng J.F."/>
            <person name="Han C."/>
            <person name="Goodwin L."/>
            <person name="Pitluck S."/>
            <person name="Liolios K."/>
            <person name="Pati A."/>
            <person name="Ivanova N."/>
            <person name="Mavromatis K."/>
            <person name="Chen A."/>
            <person name="Palaniappan K."/>
            <person name="Land M."/>
            <person name="Hauser L."/>
            <person name="Chang Y.J."/>
            <person name="Jeffries C.D."/>
            <person name="Detter J.C."/>
            <person name="Brettin T."/>
            <person name="Spring S."/>
            <person name="Rohde M."/>
            <person name="Goker M."/>
            <person name="Woyke T."/>
            <person name="Bristow J."/>
            <person name="Eisen J.A."/>
            <person name="Markowitz V."/>
            <person name="Hugenholtz P."/>
            <person name="Kyrpides N.C."/>
            <person name="Klenk H.P."/>
        </authorList>
    </citation>
    <scope>NUCLEOTIDE SEQUENCE [LARGE SCALE GENOMIC DNA]</scope>
    <source>
        <strain evidence="3">DSM 12809 / NBRC 114555 / N2460</strain>
    </source>
</reference>
<evidence type="ECO:0000313" key="2">
    <source>
        <dbReference type="EMBL" id="ADD67570.1"/>
    </source>
</evidence>
<accession>D4H5F0</accession>
<evidence type="ECO:0008006" key="4">
    <source>
        <dbReference type="Google" id="ProtNLM"/>
    </source>
</evidence>
<gene>
    <name evidence="2" type="ordered locus">Dacet_0790</name>
</gene>
<dbReference type="HOGENOM" id="CLU_958841_0_0_0"/>
<feature type="chain" id="PRO_5003057652" description="Tetratricopeptide repeat protein" evidence="1">
    <location>
        <begin position="23"/>
        <end position="290"/>
    </location>
</feature>
<keyword evidence="3" id="KW-1185">Reference proteome</keyword>
<dbReference type="PaxDb" id="522772-Dacet_0790"/>
<evidence type="ECO:0000256" key="1">
    <source>
        <dbReference type="SAM" id="SignalP"/>
    </source>
</evidence>
<feature type="signal peptide" evidence="1">
    <location>
        <begin position="1"/>
        <end position="22"/>
    </location>
</feature>
<organism evidence="2 3">
    <name type="scientific">Denitrovibrio acetiphilus (strain DSM 12809 / NBRC 114555 / N2460)</name>
    <dbReference type="NCBI Taxonomy" id="522772"/>
    <lineage>
        <taxon>Bacteria</taxon>
        <taxon>Pseudomonadati</taxon>
        <taxon>Deferribacterota</taxon>
        <taxon>Deferribacteres</taxon>
        <taxon>Deferribacterales</taxon>
        <taxon>Geovibrionaceae</taxon>
        <taxon>Denitrovibrio</taxon>
    </lineage>
</organism>
<dbReference type="SUPFAM" id="SSF48452">
    <property type="entry name" value="TPR-like"/>
    <property type="match status" value="1"/>
</dbReference>